<dbReference type="PANTHER" id="PTHR43834:SF2">
    <property type="entry name" value="GTPASE DER"/>
    <property type="match status" value="1"/>
</dbReference>
<organism evidence="2 3">
    <name type="scientific">Babesia bovis</name>
    <dbReference type="NCBI Taxonomy" id="5865"/>
    <lineage>
        <taxon>Eukaryota</taxon>
        <taxon>Sar</taxon>
        <taxon>Alveolata</taxon>
        <taxon>Apicomplexa</taxon>
        <taxon>Aconoidasida</taxon>
        <taxon>Piroplasmida</taxon>
        <taxon>Babesiidae</taxon>
        <taxon>Babesia</taxon>
    </lineage>
</organism>
<dbReference type="PANTHER" id="PTHR43834">
    <property type="entry name" value="GTPASE DER"/>
    <property type="match status" value="1"/>
</dbReference>
<sequence>MNQELRGWSQIYHVRTFLRDRQYALAEWEGRKFRLVDTGGIGDETIYAESIKAQCKDSLKEAQVAIVIVDGQCGITDADIDVSNFVLNAKKQNAQLRIILCVNKCEAFHFGDVLAEQFWRLGLGKPYPVSAIHGTGLAELLIECVKNFETSTVEDDHDVIVSFVGRPNCGKSSLVNLLSGTNRCLVSSNEGTTLDNVEVTVSEKGRQYLLIDTAGMRIQTQNRRSFLPKGRGLNAIRRSDVCVLVIDANWGISRNDLKLAEVIRMENRAAVIVCNKWDLIDKDPNVYKNALGYVKDKLHWVDYADVIFTSTKTKQRVYNILQACSDAYDQVGPWSLFYIGVIVLKELPNCTAK</sequence>
<dbReference type="EMBL" id="AAXT01000005">
    <property type="protein sequence ID" value="EDO05539.1"/>
    <property type="molecule type" value="Genomic_DNA"/>
</dbReference>
<dbReference type="Gene3D" id="3.40.50.300">
    <property type="entry name" value="P-loop containing nucleotide triphosphate hydrolases"/>
    <property type="match status" value="2"/>
</dbReference>
<feature type="domain" description="G" evidence="1">
    <location>
        <begin position="19"/>
        <end position="104"/>
    </location>
</feature>
<dbReference type="AlphaFoldDB" id="A7AWW1"/>
<keyword evidence="3" id="KW-1185">Reference proteome</keyword>
<gene>
    <name evidence="2" type="ORF">BBOV_I004580</name>
</gene>
<dbReference type="InterPro" id="IPR027417">
    <property type="entry name" value="P-loop_NTPase"/>
</dbReference>
<dbReference type="SUPFAM" id="SSF52540">
    <property type="entry name" value="P-loop containing nucleoside triphosphate hydrolases"/>
    <property type="match status" value="2"/>
</dbReference>
<dbReference type="InterPro" id="IPR006073">
    <property type="entry name" value="GTP-bd"/>
</dbReference>
<dbReference type="InterPro" id="IPR005225">
    <property type="entry name" value="Small_GTP-bd"/>
</dbReference>
<dbReference type="GO" id="GO:0005525">
    <property type="term" value="F:GTP binding"/>
    <property type="evidence" value="ECO:0007669"/>
    <property type="project" value="InterPro"/>
</dbReference>
<dbReference type="eggNOG" id="KOG1191">
    <property type="taxonomic scope" value="Eukaryota"/>
</dbReference>
<dbReference type="PRINTS" id="PR00326">
    <property type="entry name" value="GTP1OBG"/>
</dbReference>
<evidence type="ECO:0000313" key="2">
    <source>
        <dbReference type="EMBL" id="EDO05539.1"/>
    </source>
</evidence>
<dbReference type="NCBIfam" id="TIGR00231">
    <property type="entry name" value="small_GTP"/>
    <property type="match status" value="1"/>
</dbReference>
<dbReference type="OMA" id="VIRMENR"/>
<dbReference type="CDD" id="cd01895">
    <property type="entry name" value="EngA2"/>
    <property type="match status" value="1"/>
</dbReference>
<dbReference type="Pfam" id="PF01926">
    <property type="entry name" value="MMR_HSR1"/>
    <property type="match status" value="2"/>
</dbReference>
<protein>
    <submittedName>
        <fullName evidence="2">GTP-binding protein engA, putative</fullName>
    </submittedName>
</protein>
<comment type="caution">
    <text evidence="2">The sequence shown here is derived from an EMBL/GenBank/DDBJ whole genome shotgun (WGS) entry which is preliminary data.</text>
</comment>
<feature type="domain" description="G" evidence="1">
    <location>
        <begin position="161"/>
        <end position="276"/>
    </location>
</feature>
<dbReference type="STRING" id="5865.A7AWW1"/>
<proteinExistence type="predicted"/>
<evidence type="ECO:0000313" key="3">
    <source>
        <dbReference type="Proteomes" id="UP000002173"/>
    </source>
</evidence>
<evidence type="ECO:0000259" key="1">
    <source>
        <dbReference type="Pfam" id="PF01926"/>
    </source>
</evidence>
<reference evidence="2 3" key="1">
    <citation type="journal article" date="2007" name="PLoS Pathog.">
        <title>Genome sequence of Babesia bovis and comparative analysis of apicomplexan hemoprotozoa.</title>
        <authorList>
            <person name="Brayton K.A."/>
            <person name="Lau A.O.T."/>
            <person name="Herndon D.R."/>
            <person name="Hannick L."/>
            <person name="Kappmeyer L.S."/>
            <person name="Berens S.J."/>
            <person name="Bidwell S.L."/>
            <person name="Brown W.C."/>
            <person name="Crabtree J."/>
            <person name="Fadrosh D."/>
            <person name="Feldblum T."/>
            <person name="Forberger H.A."/>
            <person name="Haas B.J."/>
            <person name="Howell J.M."/>
            <person name="Khouri H."/>
            <person name="Koo H."/>
            <person name="Mann D.J."/>
            <person name="Norimine J."/>
            <person name="Paulsen I.T."/>
            <person name="Radune D."/>
            <person name="Ren Q."/>
            <person name="Smith R.K. Jr."/>
            <person name="Suarez C.E."/>
            <person name="White O."/>
            <person name="Wortman J.R."/>
            <person name="Knowles D.P. Jr."/>
            <person name="McElwain T.F."/>
            <person name="Nene V.M."/>
        </authorList>
    </citation>
    <scope>NUCLEOTIDE SEQUENCE [LARGE SCALE GENOMIC DNA]</scope>
    <source>
        <strain evidence="2">T2Bo</strain>
    </source>
</reference>
<dbReference type="InParanoid" id="A7AWW1"/>
<dbReference type="Proteomes" id="UP000002173">
    <property type="component" value="Chromosome 1"/>
</dbReference>
<name>A7AWW1_BABBO</name>
<accession>A7AWW1</accession>
<dbReference type="VEuPathDB" id="PiroplasmaDB:BBOV_I004580"/>